<feature type="binding site" evidence="18">
    <location>
        <position position="91"/>
    </location>
    <ligand>
        <name>Zn(2+)</name>
        <dbReference type="ChEBI" id="CHEBI:29105"/>
        <note>catalytic</note>
    </ligand>
</feature>
<keyword evidence="6 15" id="KW-0686">Riboflavin biosynthesis</keyword>
<evidence type="ECO:0000256" key="11">
    <source>
        <dbReference type="ARBA" id="ARBA00023002"/>
    </source>
</evidence>
<feature type="binding site" evidence="18">
    <location>
        <position position="116"/>
    </location>
    <ligand>
        <name>Zn(2+)</name>
        <dbReference type="ChEBI" id="CHEBI:29105"/>
        <note>catalytic</note>
    </ligand>
</feature>
<dbReference type="Gene3D" id="3.40.430.10">
    <property type="entry name" value="Dihydrofolate Reductase, subunit A"/>
    <property type="match status" value="1"/>
</dbReference>
<evidence type="ECO:0000256" key="12">
    <source>
        <dbReference type="ARBA" id="ARBA00023268"/>
    </source>
</evidence>
<keyword evidence="8 15" id="KW-0378">Hydrolase</keyword>
<keyword evidence="12" id="KW-0511">Multifunctional enzyme</keyword>
<dbReference type="Gene3D" id="3.40.140.10">
    <property type="entry name" value="Cytidine Deaminase, domain 2"/>
    <property type="match status" value="1"/>
</dbReference>
<evidence type="ECO:0000256" key="10">
    <source>
        <dbReference type="ARBA" id="ARBA00022857"/>
    </source>
</evidence>
<dbReference type="InterPro" id="IPR016193">
    <property type="entry name" value="Cytidine_deaminase-like"/>
</dbReference>
<comment type="catalytic activity">
    <reaction evidence="14 15">
        <text>2,5-diamino-6-hydroxy-4-(5-phosphoribosylamino)-pyrimidine + H2O + H(+) = 5-amino-6-(5-phospho-D-ribosylamino)uracil + NH4(+)</text>
        <dbReference type="Rhea" id="RHEA:21868"/>
        <dbReference type="ChEBI" id="CHEBI:15377"/>
        <dbReference type="ChEBI" id="CHEBI:15378"/>
        <dbReference type="ChEBI" id="CHEBI:28938"/>
        <dbReference type="ChEBI" id="CHEBI:58453"/>
        <dbReference type="ChEBI" id="CHEBI:58614"/>
        <dbReference type="EC" id="3.5.4.26"/>
    </reaction>
</comment>
<feature type="binding site" evidence="17">
    <location>
        <position position="248"/>
    </location>
    <ligand>
        <name>substrate</name>
    </ligand>
</feature>
<comment type="similarity">
    <text evidence="5 15">In the C-terminal section; belongs to the HTP reductase family.</text>
</comment>
<keyword evidence="11 15" id="KW-0560">Oxidoreductase</keyword>
<evidence type="ECO:0000256" key="14">
    <source>
        <dbReference type="ARBA" id="ARBA00049886"/>
    </source>
</evidence>
<evidence type="ECO:0000256" key="8">
    <source>
        <dbReference type="ARBA" id="ARBA00022801"/>
    </source>
</evidence>
<feature type="binding site" evidence="18">
    <location>
        <position position="125"/>
    </location>
    <ligand>
        <name>Zn(2+)</name>
        <dbReference type="ChEBI" id="CHEBI:29105"/>
        <note>catalytic</note>
    </ligand>
</feature>
<proteinExistence type="inferred from homology"/>
<name>A0AA48M7K5_9BACL</name>
<keyword evidence="21" id="KW-1185">Reference proteome</keyword>
<dbReference type="PANTHER" id="PTHR38011:SF7">
    <property type="entry name" value="2,5-DIAMINO-6-RIBOSYLAMINO-4(3H)-PYRIMIDINONE 5'-PHOSPHATE REDUCTASE"/>
    <property type="match status" value="1"/>
</dbReference>
<evidence type="ECO:0000256" key="17">
    <source>
        <dbReference type="PIRSR" id="PIRSR006769-2"/>
    </source>
</evidence>
<protein>
    <recommendedName>
        <fullName evidence="15">Riboflavin biosynthesis protein RibD</fullName>
    </recommendedName>
    <domain>
        <recommendedName>
            <fullName evidence="15">Diaminohydroxyphosphoribosylaminopyrimidine deaminase</fullName>
            <shortName evidence="15">DRAP deaminase</shortName>
            <ecNumber evidence="15">3.5.4.26</ecNumber>
        </recommendedName>
        <alternativeName>
            <fullName evidence="15">Riboflavin-specific deaminase</fullName>
        </alternativeName>
    </domain>
    <domain>
        <recommendedName>
            <fullName evidence="15">5-amino-6-(5-phosphoribosylamino)uracil reductase</fullName>
            <ecNumber evidence="15">1.1.1.193</ecNumber>
        </recommendedName>
        <alternativeName>
            <fullName evidence="15">HTP reductase</fullName>
        </alternativeName>
    </domain>
</protein>
<evidence type="ECO:0000256" key="3">
    <source>
        <dbReference type="ARBA" id="ARBA00004910"/>
    </source>
</evidence>
<dbReference type="PROSITE" id="PS51747">
    <property type="entry name" value="CYT_DCMP_DEAMINASES_2"/>
    <property type="match status" value="1"/>
</dbReference>
<dbReference type="SUPFAM" id="SSF53927">
    <property type="entry name" value="Cytidine deaminase-like"/>
    <property type="match status" value="1"/>
</dbReference>
<comment type="pathway">
    <text evidence="3 15">Cofactor biosynthesis; riboflavin biosynthesis; 5-amino-6-(D-ribitylamino)uracil from GTP: step 3/4.</text>
</comment>
<evidence type="ECO:0000256" key="13">
    <source>
        <dbReference type="ARBA" id="ARBA00049861"/>
    </source>
</evidence>
<dbReference type="CDD" id="cd01284">
    <property type="entry name" value="Riboflavin_deaminase-reductase"/>
    <property type="match status" value="1"/>
</dbReference>
<comment type="function">
    <text evidence="1 15">Converts 2,5-diamino-6-(ribosylamino)-4(3h)-pyrimidinone 5'-phosphate into 5-amino-6-(ribosylamino)-2,4(1h,3h)-pyrimidinedione 5'-phosphate.</text>
</comment>
<feature type="binding site" evidence="17">
    <location>
        <position position="237"/>
    </location>
    <ligand>
        <name>NADP(+)</name>
        <dbReference type="ChEBI" id="CHEBI:58349"/>
    </ligand>
</feature>
<comment type="pathway">
    <text evidence="2 15">Cofactor biosynthesis; riboflavin biosynthesis; 5-amino-6-(D-ribitylamino)uracil from GTP: step 2/4.</text>
</comment>
<dbReference type="AlphaFoldDB" id="A0AA48M7K5"/>
<comment type="cofactor">
    <cofactor evidence="15 18">
        <name>Zn(2+)</name>
        <dbReference type="ChEBI" id="CHEBI:29105"/>
    </cofactor>
    <text evidence="15 18">Binds 1 zinc ion.</text>
</comment>
<dbReference type="EC" id="3.5.4.26" evidence="15"/>
<evidence type="ECO:0000256" key="9">
    <source>
        <dbReference type="ARBA" id="ARBA00022833"/>
    </source>
</evidence>
<reference evidence="20" key="1">
    <citation type="submission" date="2023-07" db="EMBL/GenBank/DDBJ databases">
        <authorList>
            <person name="Ivanov I."/>
            <person name="Teneva D."/>
            <person name="Stoikov I."/>
        </authorList>
    </citation>
    <scope>NUCLEOTIDE SEQUENCE</scope>
    <source>
        <strain evidence="20">4475</strain>
    </source>
</reference>
<dbReference type="GO" id="GO:0008835">
    <property type="term" value="F:diaminohydroxyphosphoribosylaminopyrimidine deaminase activity"/>
    <property type="evidence" value="ECO:0007669"/>
    <property type="project" value="UniProtKB-EC"/>
</dbReference>
<evidence type="ECO:0000313" key="21">
    <source>
        <dbReference type="Proteomes" id="UP001189619"/>
    </source>
</evidence>
<dbReference type="InterPro" id="IPR050765">
    <property type="entry name" value="Riboflavin_Biosynth_HTPR"/>
</dbReference>
<accession>A0AA48M7K5</accession>
<feature type="binding site" evidence="17">
    <location>
        <position position="209"/>
    </location>
    <ligand>
        <name>substrate</name>
    </ligand>
</feature>
<organism evidence="20 21">
    <name type="scientific">Brevibacillus aydinogluensis</name>
    <dbReference type="NCBI Taxonomy" id="927786"/>
    <lineage>
        <taxon>Bacteria</taxon>
        <taxon>Bacillati</taxon>
        <taxon>Bacillota</taxon>
        <taxon>Bacilli</taxon>
        <taxon>Bacillales</taxon>
        <taxon>Paenibacillaceae</taxon>
        <taxon>Brevibacillus</taxon>
    </lineage>
</organism>
<dbReference type="GO" id="GO:0008703">
    <property type="term" value="F:5-amino-6-(5-phosphoribosylamino)uracil reductase activity"/>
    <property type="evidence" value="ECO:0007669"/>
    <property type="project" value="UniProtKB-EC"/>
</dbReference>
<dbReference type="PANTHER" id="PTHR38011">
    <property type="entry name" value="DIHYDROFOLATE REDUCTASE FAMILY PROTEIN (AFU_ORTHOLOGUE AFUA_8G06820)"/>
    <property type="match status" value="1"/>
</dbReference>
<feature type="binding site" evidence="17">
    <location>
        <position position="241"/>
    </location>
    <ligand>
        <name>NADP(+)</name>
        <dbReference type="ChEBI" id="CHEBI:58349"/>
    </ligand>
</feature>
<feature type="binding site" evidence="17">
    <location>
        <position position="333"/>
    </location>
    <ligand>
        <name>substrate</name>
    </ligand>
</feature>
<evidence type="ECO:0000313" key="20">
    <source>
        <dbReference type="EMBL" id="CAJ1001425.1"/>
    </source>
</evidence>
<feature type="binding site" evidence="17">
    <location>
        <begin position="335"/>
        <end position="341"/>
    </location>
    <ligand>
        <name>NADP(+)</name>
        <dbReference type="ChEBI" id="CHEBI:58349"/>
    </ligand>
</feature>
<dbReference type="InterPro" id="IPR002734">
    <property type="entry name" value="RibDG_C"/>
</dbReference>
<dbReference type="GO" id="GO:0050661">
    <property type="term" value="F:NADP binding"/>
    <property type="evidence" value="ECO:0007669"/>
    <property type="project" value="InterPro"/>
</dbReference>
<feature type="binding site" evidence="17">
    <location>
        <position position="245"/>
    </location>
    <ligand>
        <name>substrate</name>
    </ligand>
</feature>
<dbReference type="PIRSF" id="PIRSF006769">
    <property type="entry name" value="RibD"/>
    <property type="match status" value="1"/>
</dbReference>
<dbReference type="EC" id="1.1.1.193" evidence="15"/>
<evidence type="ECO:0000256" key="2">
    <source>
        <dbReference type="ARBA" id="ARBA00004882"/>
    </source>
</evidence>
<dbReference type="Pfam" id="PF01872">
    <property type="entry name" value="RibD_C"/>
    <property type="match status" value="1"/>
</dbReference>
<dbReference type="GO" id="GO:0008270">
    <property type="term" value="F:zinc ion binding"/>
    <property type="evidence" value="ECO:0007669"/>
    <property type="project" value="InterPro"/>
</dbReference>
<comment type="catalytic activity">
    <reaction evidence="13 15">
        <text>5-amino-6-(5-phospho-D-ribitylamino)uracil + NADP(+) = 5-amino-6-(5-phospho-D-ribosylamino)uracil + NADPH + H(+)</text>
        <dbReference type="Rhea" id="RHEA:17845"/>
        <dbReference type="ChEBI" id="CHEBI:15378"/>
        <dbReference type="ChEBI" id="CHEBI:57783"/>
        <dbReference type="ChEBI" id="CHEBI:58349"/>
        <dbReference type="ChEBI" id="CHEBI:58421"/>
        <dbReference type="ChEBI" id="CHEBI:58453"/>
        <dbReference type="EC" id="1.1.1.193"/>
    </reaction>
</comment>
<feature type="binding site" evidence="17">
    <location>
        <position position="195"/>
    </location>
    <ligand>
        <name>NADP(+)</name>
        <dbReference type="ChEBI" id="CHEBI:58349"/>
    </ligand>
</feature>
<evidence type="ECO:0000256" key="4">
    <source>
        <dbReference type="ARBA" id="ARBA00005259"/>
    </source>
</evidence>
<evidence type="ECO:0000256" key="18">
    <source>
        <dbReference type="PIRSR" id="PIRSR006769-3"/>
    </source>
</evidence>
<dbReference type="FunFam" id="3.40.140.10:FF:000025">
    <property type="entry name" value="Riboflavin biosynthesis protein RibD"/>
    <property type="match status" value="1"/>
</dbReference>
<keyword evidence="10 15" id="KW-0521">NADP</keyword>
<dbReference type="InterPro" id="IPR002125">
    <property type="entry name" value="CMP_dCMP_dom"/>
</dbReference>
<feature type="binding site" evidence="17">
    <location>
        <position position="211"/>
    </location>
    <ligand>
        <name>NADP(+)</name>
        <dbReference type="ChEBI" id="CHEBI:58349"/>
    </ligand>
</feature>
<evidence type="ECO:0000256" key="15">
    <source>
        <dbReference type="PIRNR" id="PIRNR006769"/>
    </source>
</evidence>
<comment type="similarity">
    <text evidence="4 15">In the N-terminal section; belongs to the cytidine and deoxycytidylate deaminase family.</text>
</comment>
<dbReference type="InterPro" id="IPR004794">
    <property type="entry name" value="Eubact_RibD"/>
</dbReference>
<feature type="active site" description="Proton donor" evidence="16">
    <location>
        <position position="93"/>
    </location>
</feature>
<feature type="binding site" evidence="17">
    <location>
        <position position="225"/>
    </location>
    <ligand>
        <name>substrate</name>
    </ligand>
</feature>
<dbReference type="Proteomes" id="UP001189619">
    <property type="component" value="Chromosome"/>
</dbReference>
<dbReference type="EMBL" id="OY569118">
    <property type="protein sequence ID" value="CAJ1001425.1"/>
    <property type="molecule type" value="Genomic_DNA"/>
</dbReference>
<dbReference type="InterPro" id="IPR016192">
    <property type="entry name" value="APOBEC/CMP_deaminase_Zn-bd"/>
</dbReference>
<dbReference type="InterPro" id="IPR024072">
    <property type="entry name" value="DHFR-like_dom_sf"/>
</dbReference>
<evidence type="ECO:0000256" key="5">
    <source>
        <dbReference type="ARBA" id="ARBA00007417"/>
    </source>
</evidence>
<evidence type="ECO:0000259" key="19">
    <source>
        <dbReference type="PROSITE" id="PS51747"/>
    </source>
</evidence>
<sequence>MSLCIRLLKKRTATGLFPYALIRHQGIFCWGENEAGKERTMEHDTRFMALALQLARSAAGQTSPNPLVGAVVVKDGEVVGMGAHLKAGEPHAEVHALRMAGERARGATLYVTLEPCSHYGRTPPCADAVIQAGISRVVVAVLDPNPQVAGQGVSRLIDAGVEVTVGIGETEARRLNEVFFHYITTRRPFVTVKTASTLDGKIATVTGHSRWITGEEARGQVHELRRQNDAILVGVGTVIADDPELTARTSGRVTGRQPVRVILDRQLRTPLDARVVNDGKAPTWIVTSADAPAVKRAALEERGVTVIVPDGLVTVERVLDELGARGITSLLVEGGAEVNGSFLGARAVQKIVAYLSMKLVGGAGAPTPFGGQGLERMDEAVQLADVEWEQVGPHDLRITGYPVWDAQS</sequence>
<dbReference type="SUPFAM" id="SSF53597">
    <property type="entry name" value="Dihydrofolate reductase-like"/>
    <property type="match status" value="1"/>
</dbReference>
<dbReference type="InterPro" id="IPR011549">
    <property type="entry name" value="RibD_C"/>
</dbReference>
<evidence type="ECO:0000256" key="7">
    <source>
        <dbReference type="ARBA" id="ARBA00022723"/>
    </source>
</evidence>
<dbReference type="GO" id="GO:0009231">
    <property type="term" value="P:riboflavin biosynthetic process"/>
    <property type="evidence" value="ECO:0007669"/>
    <property type="project" value="UniProtKB-KW"/>
</dbReference>
<dbReference type="Pfam" id="PF00383">
    <property type="entry name" value="dCMP_cyt_deam_1"/>
    <property type="match status" value="1"/>
</dbReference>
<gene>
    <name evidence="20" type="primary">ribD</name>
    <name evidence="20" type="ORF">BSPP4475_03690</name>
</gene>
<evidence type="ECO:0000256" key="1">
    <source>
        <dbReference type="ARBA" id="ARBA00002151"/>
    </source>
</evidence>
<keyword evidence="9 15" id="KW-0862">Zinc</keyword>
<dbReference type="KEGG" id="bayd:BSPP4475_03690"/>
<dbReference type="NCBIfam" id="TIGR00326">
    <property type="entry name" value="eubact_ribD"/>
    <property type="match status" value="1"/>
</dbReference>
<dbReference type="PROSITE" id="PS00903">
    <property type="entry name" value="CYT_DCMP_DEAMINASES_1"/>
    <property type="match status" value="1"/>
</dbReference>
<evidence type="ECO:0000256" key="6">
    <source>
        <dbReference type="ARBA" id="ARBA00022619"/>
    </source>
</evidence>
<keyword evidence="7 15" id="KW-0479">Metal-binding</keyword>
<dbReference type="NCBIfam" id="TIGR00227">
    <property type="entry name" value="ribD_Cterm"/>
    <property type="match status" value="1"/>
</dbReference>
<feature type="domain" description="CMP/dCMP-type deaminase" evidence="19">
    <location>
        <begin position="42"/>
        <end position="164"/>
    </location>
</feature>
<evidence type="ECO:0000256" key="16">
    <source>
        <dbReference type="PIRSR" id="PIRSR006769-1"/>
    </source>
</evidence>